<name>A0A9P5NML3_GYMJU</name>
<organism evidence="2 3">
    <name type="scientific">Gymnopilus junonius</name>
    <name type="common">Spectacular rustgill mushroom</name>
    <name type="synonym">Gymnopilus spectabilis subsp. junonius</name>
    <dbReference type="NCBI Taxonomy" id="109634"/>
    <lineage>
        <taxon>Eukaryota</taxon>
        <taxon>Fungi</taxon>
        <taxon>Dikarya</taxon>
        <taxon>Basidiomycota</taxon>
        <taxon>Agaricomycotina</taxon>
        <taxon>Agaricomycetes</taxon>
        <taxon>Agaricomycetidae</taxon>
        <taxon>Agaricales</taxon>
        <taxon>Agaricineae</taxon>
        <taxon>Hymenogastraceae</taxon>
        <taxon>Gymnopilus</taxon>
    </lineage>
</organism>
<evidence type="ECO:0000313" key="3">
    <source>
        <dbReference type="Proteomes" id="UP000724874"/>
    </source>
</evidence>
<accession>A0A9P5NML3</accession>
<proteinExistence type="predicted"/>
<sequence>MKLARSGSRSSRHSHTQQHTVHPSHPSRRRRGVSSRRGSMEPEQTRGRPGADELASSAPISTSTATPGVPGAAASSGSSSHVPSAQTRSSDSPASPPSHQSARPQRHPLPPTRPHTSSGLSNGGGSGSGSGSGSRSSSAMFPSVSSRSGTARSRPGTADSLRNNRVNTIRFAHEGGSRRGTPGPTRESSPARSVRFVDEAPPPAGVGENQGERGDNRIVTGLTGYGQAVPLAESPVEEGERDVKG</sequence>
<reference evidence="2" key="1">
    <citation type="submission" date="2020-11" db="EMBL/GenBank/DDBJ databases">
        <authorList>
            <consortium name="DOE Joint Genome Institute"/>
            <person name="Ahrendt S."/>
            <person name="Riley R."/>
            <person name="Andreopoulos W."/>
            <person name="LaButti K."/>
            <person name="Pangilinan J."/>
            <person name="Ruiz-duenas F.J."/>
            <person name="Barrasa J.M."/>
            <person name="Sanchez-Garcia M."/>
            <person name="Camarero S."/>
            <person name="Miyauchi S."/>
            <person name="Serrano A."/>
            <person name="Linde D."/>
            <person name="Babiker R."/>
            <person name="Drula E."/>
            <person name="Ayuso-Fernandez I."/>
            <person name="Pacheco R."/>
            <person name="Padilla G."/>
            <person name="Ferreira P."/>
            <person name="Barriuso J."/>
            <person name="Kellner H."/>
            <person name="Castanera R."/>
            <person name="Alfaro M."/>
            <person name="Ramirez L."/>
            <person name="Pisabarro A.G."/>
            <person name="Kuo A."/>
            <person name="Tritt A."/>
            <person name="Lipzen A."/>
            <person name="He G."/>
            <person name="Yan M."/>
            <person name="Ng V."/>
            <person name="Cullen D."/>
            <person name="Martin F."/>
            <person name="Rosso M.-N."/>
            <person name="Henrissat B."/>
            <person name="Hibbett D."/>
            <person name="Martinez A.T."/>
            <person name="Grigoriev I.V."/>
        </authorList>
    </citation>
    <scope>NUCLEOTIDE SEQUENCE</scope>
    <source>
        <strain evidence="2">AH 44721</strain>
    </source>
</reference>
<feature type="region of interest" description="Disordered" evidence="1">
    <location>
        <begin position="1"/>
        <end position="215"/>
    </location>
</feature>
<keyword evidence="3" id="KW-1185">Reference proteome</keyword>
<evidence type="ECO:0000256" key="1">
    <source>
        <dbReference type="SAM" id="MobiDB-lite"/>
    </source>
</evidence>
<feature type="compositionally biased region" description="Basic residues" evidence="1">
    <location>
        <begin position="25"/>
        <end position="34"/>
    </location>
</feature>
<feature type="compositionally biased region" description="Gly residues" evidence="1">
    <location>
        <begin position="121"/>
        <end position="132"/>
    </location>
</feature>
<protein>
    <submittedName>
        <fullName evidence="2">Uncharacterized protein</fullName>
    </submittedName>
</protein>
<dbReference type="EMBL" id="JADNYJ010000065">
    <property type="protein sequence ID" value="KAF8894200.1"/>
    <property type="molecule type" value="Genomic_DNA"/>
</dbReference>
<feature type="compositionally biased region" description="Polar residues" evidence="1">
    <location>
        <begin position="86"/>
        <end position="103"/>
    </location>
</feature>
<gene>
    <name evidence="2" type="ORF">CPB84DRAFT_1782979</name>
</gene>
<dbReference type="Proteomes" id="UP000724874">
    <property type="component" value="Unassembled WGS sequence"/>
</dbReference>
<feature type="compositionally biased region" description="Polar residues" evidence="1">
    <location>
        <begin position="139"/>
        <end position="151"/>
    </location>
</feature>
<evidence type="ECO:0000313" key="2">
    <source>
        <dbReference type="EMBL" id="KAF8894200.1"/>
    </source>
</evidence>
<comment type="caution">
    <text evidence="2">The sequence shown here is derived from an EMBL/GenBank/DDBJ whole genome shotgun (WGS) entry which is preliminary data.</text>
</comment>
<feature type="compositionally biased region" description="Low complexity" evidence="1">
    <location>
        <begin position="55"/>
        <end position="85"/>
    </location>
</feature>
<feature type="compositionally biased region" description="Basic and acidic residues" evidence="1">
    <location>
        <begin position="38"/>
        <end position="51"/>
    </location>
</feature>
<dbReference type="AlphaFoldDB" id="A0A9P5NML3"/>